<organism evidence="4 5">
    <name type="scientific">Micromonospora harpali</name>
    <dbReference type="NCBI Taxonomy" id="1490225"/>
    <lineage>
        <taxon>Bacteria</taxon>
        <taxon>Bacillati</taxon>
        <taxon>Actinomycetota</taxon>
        <taxon>Actinomycetes</taxon>
        <taxon>Micromonosporales</taxon>
        <taxon>Micromonosporaceae</taxon>
        <taxon>Micromonospora</taxon>
    </lineage>
</organism>
<protein>
    <submittedName>
        <fullName evidence="4">Tyrosine-type recombinase/integrase</fullName>
    </submittedName>
</protein>
<gene>
    <name evidence="4" type="ORF">ACFPZ4_03825</name>
</gene>
<evidence type="ECO:0000259" key="3">
    <source>
        <dbReference type="PROSITE" id="PS51898"/>
    </source>
</evidence>
<proteinExistence type="predicted"/>
<dbReference type="Pfam" id="PF00589">
    <property type="entry name" value="Phage_integrase"/>
    <property type="match status" value="1"/>
</dbReference>
<feature type="domain" description="Tyr recombinase" evidence="3">
    <location>
        <begin position="14"/>
        <end position="173"/>
    </location>
</feature>
<dbReference type="RefSeq" id="WP_353901505.1">
    <property type="nucleotide sequence ID" value="NZ_CP158970.1"/>
</dbReference>
<accession>A0ABW1HJ11</accession>
<dbReference type="PROSITE" id="PS51898">
    <property type="entry name" value="TYR_RECOMBINASE"/>
    <property type="match status" value="1"/>
</dbReference>
<dbReference type="EMBL" id="JBHSQQ010000010">
    <property type="protein sequence ID" value="MFC5940605.1"/>
    <property type="molecule type" value="Genomic_DNA"/>
</dbReference>
<dbReference type="SUPFAM" id="SSF56349">
    <property type="entry name" value="DNA breaking-rejoining enzymes"/>
    <property type="match status" value="1"/>
</dbReference>
<feature type="region of interest" description="Disordered" evidence="2">
    <location>
        <begin position="102"/>
        <end position="173"/>
    </location>
</feature>
<evidence type="ECO:0000256" key="2">
    <source>
        <dbReference type="SAM" id="MobiDB-lite"/>
    </source>
</evidence>
<evidence type="ECO:0000313" key="4">
    <source>
        <dbReference type="EMBL" id="MFC5940605.1"/>
    </source>
</evidence>
<dbReference type="InterPro" id="IPR013762">
    <property type="entry name" value="Integrase-like_cat_sf"/>
</dbReference>
<dbReference type="InterPro" id="IPR011010">
    <property type="entry name" value="DNA_brk_join_enz"/>
</dbReference>
<sequence>MLPAGVERQPEQRDETRAVDRAAIERLLTRRDIPLREKTLWRMLYETAARANEILALNIENLEVDARRVRITAKGGATEYVYWASGTAHLLPRLIRGRDRGPVFLSERRPGPARRPRPKTCARTPAGPDWATTGPGSCWTATPRPARVGQGGIFTSCATRPPPTSAKPTSASN</sequence>
<reference evidence="5" key="1">
    <citation type="journal article" date="2019" name="Int. J. Syst. Evol. Microbiol.">
        <title>The Global Catalogue of Microorganisms (GCM) 10K type strain sequencing project: providing services to taxonomists for standard genome sequencing and annotation.</title>
        <authorList>
            <consortium name="The Broad Institute Genomics Platform"/>
            <consortium name="The Broad Institute Genome Sequencing Center for Infectious Disease"/>
            <person name="Wu L."/>
            <person name="Ma J."/>
        </authorList>
    </citation>
    <scope>NUCLEOTIDE SEQUENCE [LARGE SCALE GENOMIC DNA]</scope>
    <source>
        <strain evidence="5">CGMCC 4.7173</strain>
    </source>
</reference>
<dbReference type="Proteomes" id="UP001596207">
    <property type="component" value="Unassembled WGS sequence"/>
</dbReference>
<dbReference type="InterPro" id="IPR002104">
    <property type="entry name" value="Integrase_catalytic"/>
</dbReference>
<feature type="compositionally biased region" description="Basic residues" evidence="2">
    <location>
        <begin position="111"/>
        <end position="120"/>
    </location>
</feature>
<keyword evidence="5" id="KW-1185">Reference proteome</keyword>
<name>A0ABW1HJ11_9ACTN</name>
<comment type="caution">
    <text evidence="4">The sequence shown here is derived from an EMBL/GenBank/DDBJ whole genome shotgun (WGS) entry which is preliminary data.</text>
</comment>
<keyword evidence="1" id="KW-0233">DNA recombination</keyword>
<evidence type="ECO:0000256" key="1">
    <source>
        <dbReference type="ARBA" id="ARBA00023172"/>
    </source>
</evidence>
<evidence type="ECO:0000313" key="5">
    <source>
        <dbReference type="Proteomes" id="UP001596207"/>
    </source>
</evidence>
<dbReference type="Gene3D" id="1.10.443.10">
    <property type="entry name" value="Intergrase catalytic core"/>
    <property type="match status" value="1"/>
</dbReference>